<dbReference type="Pfam" id="PF13411">
    <property type="entry name" value="MerR_1"/>
    <property type="match status" value="1"/>
</dbReference>
<dbReference type="AlphaFoldDB" id="A0A1H4HB43"/>
<dbReference type="RefSeq" id="WP_091828221.1">
    <property type="nucleotide sequence ID" value="NZ_FNRJ01000033.1"/>
</dbReference>
<dbReference type="GO" id="GO:0003700">
    <property type="term" value="F:DNA-binding transcription factor activity"/>
    <property type="evidence" value="ECO:0007669"/>
    <property type="project" value="InterPro"/>
</dbReference>
<evidence type="ECO:0000313" key="4">
    <source>
        <dbReference type="Proteomes" id="UP000242469"/>
    </source>
</evidence>
<keyword evidence="4" id="KW-1185">Reference proteome</keyword>
<dbReference type="PROSITE" id="PS50937">
    <property type="entry name" value="HTH_MERR_2"/>
    <property type="match status" value="1"/>
</dbReference>
<protein>
    <submittedName>
        <fullName evidence="3">DNA-binding transcriptional regulator, MerR family</fullName>
    </submittedName>
</protein>
<dbReference type="PANTHER" id="PTHR30204">
    <property type="entry name" value="REDOX-CYCLING DRUG-SENSING TRANSCRIPTIONAL ACTIVATOR SOXR"/>
    <property type="match status" value="1"/>
</dbReference>
<dbReference type="Proteomes" id="UP000242469">
    <property type="component" value="Unassembled WGS sequence"/>
</dbReference>
<reference evidence="4" key="1">
    <citation type="submission" date="2016-10" db="EMBL/GenBank/DDBJ databases">
        <authorList>
            <person name="Varghese N."/>
            <person name="Submissions S."/>
        </authorList>
    </citation>
    <scope>NUCLEOTIDE SEQUENCE [LARGE SCALE GENOMIC DNA]</scope>
    <source>
        <strain evidence="4">DSM 11526</strain>
    </source>
</reference>
<organism evidence="3 4">
    <name type="scientific">Marinobacterium iners DSM 11526</name>
    <dbReference type="NCBI Taxonomy" id="1122198"/>
    <lineage>
        <taxon>Bacteria</taxon>
        <taxon>Pseudomonadati</taxon>
        <taxon>Pseudomonadota</taxon>
        <taxon>Gammaproteobacteria</taxon>
        <taxon>Oceanospirillales</taxon>
        <taxon>Oceanospirillaceae</taxon>
        <taxon>Marinobacterium</taxon>
    </lineage>
</organism>
<gene>
    <name evidence="3" type="ORF">SAMN02745729_13312</name>
</gene>
<name>A0A1H4HB43_9GAMM</name>
<dbReference type="CDD" id="cd01109">
    <property type="entry name" value="HTH_YyaN"/>
    <property type="match status" value="1"/>
</dbReference>
<dbReference type="PANTHER" id="PTHR30204:SF98">
    <property type="entry name" value="HTH-TYPE TRANSCRIPTIONAL REGULATOR ADHR"/>
    <property type="match status" value="1"/>
</dbReference>
<dbReference type="SUPFAM" id="SSF46955">
    <property type="entry name" value="Putative DNA-binding domain"/>
    <property type="match status" value="1"/>
</dbReference>
<accession>A0A1H4HB43</accession>
<keyword evidence="1 3" id="KW-0238">DNA-binding</keyword>
<dbReference type="PROSITE" id="PS00552">
    <property type="entry name" value="HTH_MERR_1"/>
    <property type="match status" value="1"/>
</dbReference>
<dbReference type="STRING" id="1122198.SAMN02745729_13312"/>
<dbReference type="Gene3D" id="1.10.1660.10">
    <property type="match status" value="1"/>
</dbReference>
<dbReference type="GO" id="GO:0003677">
    <property type="term" value="F:DNA binding"/>
    <property type="evidence" value="ECO:0007669"/>
    <property type="project" value="UniProtKB-KW"/>
</dbReference>
<dbReference type="SMART" id="SM00422">
    <property type="entry name" value="HTH_MERR"/>
    <property type="match status" value="1"/>
</dbReference>
<proteinExistence type="predicted"/>
<feature type="domain" description="HTH merR-type" evidence="2">
    <location>
        <begin position="1"/>
        <end position="69"/>
    </location>
</feature>
<evidence type="ECO:0000256" key="1">
    <source>
        <dbReference type="ARBA" id="ARBA00023125"/>
    </source>
</evidence>
<dbReference type="EMBL" id="FNRJ01000033">
    <property type="protein sequence ID" value="SEB18278.1"/>
    <property type="molecule type" value="Genomic_DNA"/>
</dbReference>
<dbReference type="OrthoDB" id="9808480at2"/>
<evidence type="ECO:0000259" key="2">
    <source>
        <dbReference type="PROSITE" id="PS50937"/>
    </source>
</evidence>
<evidence type="ECO:0000313" key="3">
    <source>
        <dbReference type="EMBL" id="SEB18278.1"/>
    </source>
</evidence>
<dbReference type="InterPro" id="IPR047057">
    <property type="entry name" value="MerR_fam"/>
</dbReference>
<dbReference type="InterPro" id="IPR009061">
    <property type="entry name" value="DNA-bd_dom_put_sf"/>
</dbReference>
<dbReference type="InterPro" id="IPR000551">
    <property type="entry name" value="MerR-type_HTH_dom"/>
</dbReference>
<sequence length="119" mass="14030">MNISRFSDLTQLSPHTLRYYEKIGLLSNISRNSSGHRIYTTADVEWAKFINRLKATGMPLEQILEYSNLRALGEETFEQRRLLLQKHRDALKHRIESELEHLQALDAKIHYYDENKSLT</sequence>